<evidence type="ECO:0000313" key="2">
    <source>
        <dbReference type="Proteomes" id="UP000592216"/>
    </source>
</evidence>
<dbReference type="EMBL" id="JABCJE010000005">
    <property type="protein sequence ID" value="NVO24267.1"/>
    <property type="molecule type" value="Genomic_DNA"/>
</dbReference>
<comment type="caution">
    <text evidence="1">The sequence shown here is derived from an EMBL/GenBank/DDBJ whole genome shotgun (WGS) entry which is preliminary data.</text>
</comment>
<name>A0A850Q3M5_9RHOB</name>
<reference evidence="1 2" key="1">
    <citation type="submission" date="2020-04" db="EMBL/GenBank/DDBJ databases">
        <title>Donghicola sp., a member of the Rhodobacteraceae family isolated from mangrove forest in Thailand.</title>
        <authorList>
            <person name="Charoenyingcharoen P."/>
            <person name="Yukphan P."/>
        </authorList>
    </citation>
    <scope>NUCLEOTIDE SEQUENCE [LARGE SCALE GENOMIC DNA]</scope>
    <source>
        <strain evidence="1 2">B5-SW-15</strain>
    </source>
</reference>
<proteinExistence type="predicted"/>
<accession>A0A850Q3M5</accession>
<protein>
    <submittedName>
        <fullName evidence="1">Uncharacterized protein</fullName>
    </submittedName>
</protein>
<dbReference type="RefSeq" id="WP_177158016.1">
    <property type="nucleotide sequence ID" value="NZ_JABCJE010000005.1"/>
</dbReference>
<organism evidence="1 2">
    <name type="scientific">Donghicola mangrovi</name>
    <dbReference type="NCBI Taxonomy" id="2729614"/>
    <lineage>
        <taxon>Bacteria</taxon>
        <taxon>Pseudomonadati</taxon>
        <taxon>Pseudomonadota</taxon>
        <taxon>Alphaproteobacteria</taxon>
        <taxon>Rhodobacterales</taxon>
        <taxon>Roseobacteraceae</taxon>
        <taxon>Donghicola</taxon>
    </lineage>
</organism>
<dbReference type="AlphaFoldDB" id="A0A850Q3M5"/>
<evidence type="ECO:0000313" key="1">
    <source>
        <dbReference type="EMBL" id="NVO24267.1"/>
    </source>
</evidence>
<gene>
    <name evidence="1" type="ORF">HJ536_12950</name>
</gene>
<sequence length="65" mass="6873">MLQHTAFSFAKFFAECEDGASSVEWVVIVTMLAGFAYGTGMLMTDNTTVLIGGISDYVGSLDAPS</sequence>
<dbReference type="Proteomes" id="UP000592216">
    <property type="component" value="Unassembled WGS sequence"/>
</dbReference>